<accession>A0A1H3GSA1</accession>
<dbReference type="RefSeq" id="WP_092687611.1">
    <property type="nucleotide sequence ID" value="NZ_FNPK01000003.1"/>
</dbReference>
<organism evidence="1 2">
    <name type="scientific">Acinetobacter kyonggiensis</name>
    <dbReference type="NCBI Taxonomy" id="595670"/>
    <lineage>
        <taxon>Bacteria</taxon>
        <taxon>Pseudomonadati</taxon>
        <taxon>Pseudomonadota</taxon>
        <taxon>Gammaproteobacteria</taxon>
        <taxon>Moraxellales</taxon>
        <taxon>Moraxellaceae</taxon>
        <taxon>Acinetobacter</taxon>
    </lineage>
</organism>
<dbReference type="EMBL" id="FNPK01000003">
    <property type="protein sequence ID" value="SDY05845.1"/>
    <property type="molecule type" value="Genomic_DNA"/>
</dbReference>
<reference evidence="2" key="1">
    <citation type="submission" date="2016-10" db="EMBL/GenBank/DDBJ databases">
        <authorList>
            <person name="Varghese N."/>
            <person name="Submissions S."/>
        </authorList>
    </citation>
    <scope>NUCLEOTIDE SEQUENCE [LARGE SCALE GENOMIC DNA]</scope>
    <source>
        <strain evidence="2">ANC 5109</strain>
    </source>
</reference>
<name>A0A1H3GSA1_9GAMM</name>
<dbReference type="Proteomes" id="UP000199035">
    <property type="component" value="Unassembled WGS sequence"/>
</dbReference>
<dbReference type="AlphaFoldDB" id="A0A1H3GSA1"/>
<keyword evidence="2" id="KW-1185">Reference proteome</keyword>
<sequence>MSNFTYATWQVFVAELKESHDKHNCSTRDPIWIVQELQKTYGMDSEYVDDSTWLVDGEGYYKNAQALFESLDAEERHDINAFVLKESDILFDDLDGDESSQDDLLESYARSKGFNWEKVYYVEEWVSVQTFATRHDADRFIKRQGHNYKELRVYVESLWRSPQLCDLMQAILDGELKLVKAEELV</sequence>
<dbReference type="STRING" id="595670.SAMN05421643_10315"/>
<gene>
    <name evidence="1" type="ORF">SAMN05421643_10315</name>
</gene>
<evidence type="ECO:0000313" key="2">
    <source>
        <dbReference type="Proteomes" id="UP000199035"/>
    </source>
</evidence>
<protein>
    <submittedName>
        <fullName evidence="1">Uncharacterized protein</fullName>
    </submittedName>
</protein>
<proteinExistence type="predicted"/>
<evidence type="ECO:0000313" key="1">
    <source>
        <dbReference type="EMBL" id="SDY05845.1"/>
    </source>
</evidence>